<feature type="region of interest" description="Disordered" evidence="2">
    <location>
        <begin position="138"/>
        <end position="159"/>
    </location>
</feature>
<sequence length="473" mass="52567">MSYTTLAQQGLAAAEARNWDEAIDKLTTALETSKNPQWLIARSKALIHHKKYHEALNDANLAWHAAYDRNKRPLLIEAHYRRAVAYFRLGQYANADACCVYAMRLVKNLPAVEKEDPAKAKCDENGFYKVTLKDAQEESTTDEINKSKGPSLQPTDPANAKDWRMASTLRMQILFNMEKLPEDDPARKLTTSVKPELKELAGLAELGIADDKAPATTTTQTAAKSAVVDDSPPRIQEFQNSDTMSVSIFSKKVNKDKLQVVFKDDFVSLDPVVWPNGSERCLSFHTWGPINTDTSAYRVTPNKVEVTLKKKSPGMWKQLKKDEDNNITSPSAPNEEAEKLKLLKEARKKAMDAADASNEASAAQEDDSTTVNDKGKAPAASETATGPPSKYPSSSKTGKKNWDNIGNDIDSDEEKDVNVFFKKLFKGATPEQQRAMMKSFTESNGTSLSTDWDDVKDRKVETVPPEGVEAKKW</sequence>
<comment type="similarity">
    <text evidence="1">Belongs to the SGT1 family.</text>
</comment>
<dbReference type="InterPro" id="IPR044563">
    <property type="entry name" value="Sgt1-like"/>
</dbReference>
<dbReference type="SMART" id="SM00028">
    <property type="entry name" value="TPR"/>
    <property type="match status" value="2"/>
</dbReference>
<dbReference type="GO" id="GO:0051087">
    <property type="term" value="F:protein-folding chaperone binding"/>
    <property type="evidence" value="ECO:0007669"/>
    <property type="project" value="InterPro"/>
</dbReference>
<keyword evidence="6" id="KW-1185">Reference proteome</keyword>
<protein>
    <submittedName>
        <fullName evidence="5">Sgt1 and cs containing protein</fullName>
    </submittedName>
</protein>
<feature type="region of interest" description="Disordered" evidence="2">
    <location>
        <begin position="313"/>
        <end position="337"/>
    </location>
</feature>
<evidence type="ECO:0000313" key="5">
    <source>
        <dbReference type="EMBL" id="KPA39679.1"/>
    </source>
</evidence>
<accession>A0A0M9ETP0</accession>
<dbReference type="InterPro" id="IPR007699">
    <property type="entry name" value="SGS_dom"/>
</dbReference>
<gene>
    <name evidence="5" type="ORF">FLAG1_07465</name>
</gene>
<evidence type="ECO:0000256" key="2">
    <source>
        <dbReference type="SAM" id="MobiDB-lite"/>
    </source>
</evidence>
<feature type="compositionally biased region" description="Polar residues" evidence="2">
    <location>
        <begin position="382"/>
        <end position="396"/>
    </location>
</feature>
<reference evidence="5 6" key="1">
    <citation type="submission" date="2015-04" db="EMBL/GenBank/DDBJ databases">
        <title>The draft genome sequence of Fusarium langsethiae, a T-2/HT-2 mycotoxin producer.</title>
        <authorList>
            <person name="Lysoe E."/>
            <person name="Divon H.H."/>
            <person name="Terzi V."/>
            <person name="Orru L."/>
            <person name="Lamontanara A."/>
            <person name="Kolseth A.-K."/>
            <person name="Frandsen R.J."/>
            <person name="Nielsen K."/>
            <person name="Thrane U."/>
        </authorList>
    </citation>
    <scope>NUCLEOTIDE SEQUENCE [LARGE SCALE GENOMIC DNA]</scope>
    <source>
        <strain evidence="5 6">Fl201059</strain>
    </source>
</reference>
<dbReference type="SUPFAM" id="SSF49764">
    <property type="entry name" value="HSP20-like chaperones"/>
    <property type="match status" value="1"/>
</dbReference>
<feature type="domain" description="CS" evidence="4">
    <location>
        <begin position="230"/>
        <end position="320"/>
    </location>
</feature>
<proteinExistence type="inferred from homology"/>
<dbReference type="Gene3D" id="1.25.40.10">
    <property type="entry name" value="Tetratricopeptide repeat domain"/>
    <property type="match status" value="1"/>
</dbReference>
<feature type="compositionally biased region" description="Low complexity" evidence="2">
    <location>
        <begin position="353"/>
        <end position="363"/>
    </location>
</feature>
<dbReference type="SUPFAM" id="SSF48452">
    <property type="entry name" value="TPR-like"/>
    <property type="match status" value="1"/>
</dbReference>
<dbReference type="InterPro" id="IPR007052">
    <property type="entry name" value="CS_dom"/>
</dbReference>
<dbReference type="Proteomes" id="UP000037904">
    <property type="component" value="Unassembled WGS sequence"/>
</dbReference>
<feature type="region of interest" description="Disordered" evidence="2">
    <location>
        <begin position="439"/>
        <end position="473"/>
    </location>
</feature>
<dbReference type="PANTHER" id="PTHR45862">
    <property type="entry name" value="PROTEIN SGT1 HOMOLOG"/>
    <property type="match status" value="1"/>
</dbReference>
<dbReference type="Pfam" id="PF04969">
    <property type="entry name" value="CS"/>
    <property type="match status" value="1"/>
</dbReference>
<evidence type="ECO:0000259" key="4">
    <source>
        <dbReference type="PROSITE" id="PS51203"/>
    </source>
</evidence>
<dbReference type="CDD" id="cd06466">
    <property type="entry name" value="p23_CS_SGT1_like"/>
    <property type="match status" value="1"/>
</dbReference>
<evidence type="ECO:0000259" key="3">
    <source>
        <dbReference type="PROSITE" id="PS51048"/>
    </source>
</evidence>
<dbReference type="AlphaFoldDB" id="A0A0M9ETP0"/>
<feature type="domain" description="SGS" evidence="3">
    <location>
        <begin position="390"/>
        <end position="473"/>
    </location>
</feature>
<dbReference type="InterPro" id="IPR019734">
    <property type="entry name" value="TPR_rpt"/>
</dbReference>
<feature type="compositionally biased region" description="Polar residues" evidence="2">
    <location>
        <begin position="440"/>
        <end position="450"/>
    </location>
</feature>
<dbReference type="Gene3D" id="2.60.40.790">
    <property type="match status" value="1"/>
</dbReference>
<comment type="caution">
    <text evidence="5">The sequence shown here is derived from an EMBL/GenBank/DDBJ whole genome shotgun (WGS) entry which is preliminary data.</text>
</comment>
<evidence type="ECO:0000256" key="1">
    <source>
        <dbReference type="ARBA" id="ARBA00008509"/>
    </source>
</evidence>
<dbReference type="PROSITE" id="PS51203">
    <property type="entry name" value="CS"/>
    <property type="match status" value="1"/>
</dbReference>
<dbReference type="PROSITE" id="PS51048">
    <property type="entry name" value="SGS"/>
    <property type="match status" value="1"/>
</dbReference>
<feature type="region of interest" description="Disordered" evidence="2">
    <location>
        <begin position="350"/>
        <end position="412"/>
    </location>
</feature>
<evidence type="ECO:0000313" key="6">
    <source>
        <dbReference type="Proteomes" id="UP000037904"/>
    </source>
</evidence>
<dbReference type="OrthoDB" id="1898560at2759"/>
<dbReference type="InterPro" id="IPR008978">
    <property type="entry name" value="HSP20-like_chaperone"/>
</dbReference>
<dbReference type="Pfam" id="PF05002">
    <property type="entry name" value="SGS"/>
    <property type="match status" value="1"/>
</dbReference>
<name>A0A0M9ETP0_FUSLA</name>
<dbReference type="InterPro" id="IPR011990">
    <property type="entry name" value="TPR-like_helical_dom_sf"/>
</dbReference>
<organism evidence="5 6">
    <name type="scientific">Fusarium langsethiae</name>
    <dbReference type="NCBI Taxonomy" id="179993"/>
    <lineage>
        <taxon>Eukaryota</taxon>
        <taxon>Fungi</taxon>
        <taxon>Dikarya</taxon>
        <taxon>Ascomycota</taxon>
        <taxon>Pezizomycotina</taxon>
        <taxon>Sordariomycetes</taxon>
        <taxon>Hypocreomycetidae</taxon>
        <taxon>Hypocreales</taxon>
        <taxon>Nectriaceae</taxon>
        <taxon>Fusarium</taxon>
    </lineage>
</organism>
<dbReference type="EMBL" id="JXCE01000178">
    <property type="protein sequence ID" value="KPA39679.1"/>
    <property type="molecule type" value="Genomic_DNA"/>
</dbReference>